<organism evidence="1 2">
    <name type="scientific">Paradesertivirga mongoliensis</name>
    <dbReference type="NCBI Taxonomy" id="2100740"/>
    <lineage>
        <taxon>Bacteria</taxon>
        <taxon>Pseudomonadati</taxon>
        <taxon>Bacteroidota</taxon>
        <taxon>Sphingobacteriia</taxon>
        <taxon>Sphingobacteriales</taxon>
        <taxon>Sphingobacteriaceae</taxon>
        <taxon>Paradesertivirga</taxon>
    </lineage>
</organism>
<dbReference type="RefSeq" id="WP_255904285.1">
    <property type="nucleotide sequence ID" value="NZ_JAFMZO010000004.1"/>
</dbReference>
<gene>
    <name evidence="1" type="ORF">ACFSJU_17670</name>
</gene>
<evidence type="ECO:0000313" key="1">
    <source>
        <dbReference type="EMBL" id="MFD2164243.1"/>
    </source>
</evidence>
<reference evidence="2" key="1">
    <citation type="journal article" date="2019" name="Int. J. Syst. Evol. Microbiol.">
        <title>The Global Catalogue of Microorganisms (GCM) 10K type strain sequencing project: providing services to taxonomists for standard genome sequencing and annotation.</title>
        <authorList>
            <consortium name="The Broad Institute Genomics Platform"/>
            <consortium name="The Broad Institute Genome Sequencing Center for Infectious Disease"/>
            <person name="Wu L."/>
            <person name="Ma J."/>
        </authorList>
    </citation>
    <scope>NUCLEOTIDE SEQUENCE [LARGE SCALE GENOMIC DNA]</scope>
    <source>
        <strain evidence="2">KCTC 42217</strain>
    </source>
</reference>
<comment type="caution">
    <text evidence="1">The sequence shown here is derived from an EMBL/GenBank/DDBJ whole genome shotgun (WGS) entry which is preliminary data.</text>
</comment>
<proteinExistence type="predicted"/>
<dbReference type="EMBL" id="JBHUHZ010000003">
    <property type="protein sequence ID" value="MFD2164243.1"/>
    <property type="molecule type" value="Genomic_DNA"/>
</dbReference>
<accession>A0ABW4ZQ32</accession>
<dbReference type="Proteomes" id="UP001597387">
    <property type="component" value="Unassembled WGS sequence"/>
</dbReference>
<sequence>MKDNNCIKIVEVFRTENGSVSQCNKTNSYILEFGGTTCSFKASDFIDFTKRVNSLDLVGMILSSSSVTDVTVLMPPYSERCFVLTLTDVLNLKELLGGAKFSLHLNSVIWECLRPHLYSI</sequence>
<evidence type="ECO:0000313" key="2">
    <source>
        <dbReference type="Proteomes" id="UP001597387"/>
    </source>
</evidence>
<name>A0ABW4ZQ32_9SPHI</name>
<protein>
    <submittedName>
        <fullName evidence="1">DUF6686 family protein</fullName>
    </submittedName>
</protein>
<keyword evidence="2" id="KW-1185">Reference proteome</keyword>